<dbReference type="EMBL" id="GEDG01020699">
    <property type="protein sequence ID" value="JAP18913.1"/>
    <property type="molecule type" value="Transcribed_RNA"/>
</dbReference>
<sequence length="91" mass="10494">MKITNLQYADDTLVFCDVEEEQLKYLRVILILFEDISGLQINWRESYIYPINQVPNMEHLPIILGGEVGRLPTIYLGMAQGTKSKSKRYGT</sequence>
<proteinExistence type="predicted"/>
<name>A0A0V0HEM3_SOLCH</name>
<organism evidence="1">
    <name type="scientific">Solanum chacoense</name>
    <name type="common">Chaco potato</name>
    <dbReference type="NCBI Taxonomy" id="4108"/>
    <lineage>
        <taxon>Eukaryota</taxon>
        <taxon>Viridiplantae</taxon>
        <taxon>Streptophyta</taxon>
        <taxon>Embryophyta</taxon>
        <taxon>Tracheophyta</taxon>
        <taxon>Spermatophyta</taxon>
        <taxon>Magnoliopsida</taxon>
        <taxon>eudicotyledons</taxon>
        <taxon>Gunneridae</taxon>
        <taxon>Pentapetalae</taxon>
        <taxon>asterids</taxon>
        <taxon>lamiids</taxon>
        <taxon>Solanales</taxon>
        <taxon>Solanaceae</taxon>
        <taxon>Solanoideae</taxon>
        <taxon>Solaneae</taxon>
        <taxon>Solanum</taxon>
    </lineage>
</organism>
<dbReference type="AlphaFoldDB" id="A0A0V0HEM3"/>
<accession>A0A0V0HEM3</accession>
<reference evidence="1" key="1">
    <citation type="submission" date="2015-12" db="EMBL/GenBank/DDBJ databases">
        <title>Gene expression during late stages of embryo sac development: a critical building block for successful pollen-pistil interactions.</title>
        <authorList>
            <person name="Liu Y."/>
            <person name="Joly V."/>
            <person name="Sabar M."/>
            <person name="Matton D.P."/>
        </authorList>
    </citation>
    <scope>NUCLEOTIDE SEQUENCE</scope>
</reference>
<evidence type="ECO:0000313" key="1">
    <source>
        <dbReference type="EMBL" id="JAP18913.1"/>
    </source>
</evidence>
<protein>
    <submittedName>
        <fullName evidence="1">Putative ovule protein</fullName>
    </submittedName>
</protein>